<dbReference type="PANTHER" id="PTHR12969:SF7">
    <property type="entry name" value="INTRAFLAGELLAR TRANSPORT PROTEIN 52 HOMOLOG"/>
    <property type="match status" value="1"/>
</dbReference>
<accession>A0ABS1ETD2</accession>
<comment type="caution">
    <text evidence="3">The sequence shown here is derived from an EMBL/GenBank/DDBJ whole genome shotgun (WGS) entry which is preliminary data.</text>
</comment>
<keyword evidence="1" id="KW-0732">Signal</keyword>
<name>A0ABS1ETD2_9CLOT</name>
<dbReference type="InterPro" id="IPR007110">
    <property type="entry name" value="Ig-like_dom"/>
</dbReference>
<organism evidence="3 4">
    <name type="scientific">Clostridium yunnanense</name>
    <dbReference type="NCBI Taxonomy" id="2800325"/>
    <lineage>
        <taxon>Bacteria</taxon>
        <taxon>Bacillati</taxon>
        <taxon>Bacillota</taxon>
        <taxon>Clostridia</taxon>
        <taxon>Eubacteriales</taxon>
        <taxon>Clostridiaceae</taxon>
        <taxon>Clostridium</taxon>
    </lineage>
</organism>
<dbReference type="InterPro" id="IPR008964">
    <property type="entry name" value="Invasin/intimin_cell_adhesion"/>
</dbReference>
<dbReference type="Pfam" id="PF04151">
    <property type="entry name" value="PPC"/>
    <property type="match status" value="1"/>
</dbReference>
<dbReference type="InterPro" id="IPR026444">
    <property type="entry name" value="Secre_tail"/>
</dbReference>
<dbReference type="Pfam" id="PF02368">
    <property type="entry name" value="Big_2"/>
    <property type="match status" value="1"/>
</dbReference>
<dbReference type="SMART" id="SM00635">
    <property type="entry name" value="BID_2"/>
    <property type="match status" value="1"/>
</dbReference>
<dbReference type="Proteomes" id="UP000596739">
    <property type="component" value="Unassembled WGS sequence"/>
</dbReference>
<feature type="chain" id="PRO_5046580497" evidence="1">
    <location>
        <begin position="22"/>
        <end position="821"/>
    </location>
</feature>
<keyword evidence="4" id="KW-1185">Reference proteome</keyword>
<dbReference type="SUPFAM" id="SSF52317">
    <property type="entry name" value="Class I glutamine amidotransferase-like"/>
    <property type="match status" value="1"/>
</dbReference>
<gene>
    <name evidence="3" type="ORF">JHL18_18680</name>
</gene>
<proteinExistence type="predicted"/>
<evidence type="ECO:0000313" key="3">
    <source>
        <dbReference type="EMBL" id="MBK1812649.1"/>
    </source>
</evidence>
<dbReference type="SUPFAM" id="SSF49373">
    <property type="entry name" value="Invasin/intimin cell-adhesion fragments"/>
    <property type="match status" value="1"/>
</dbReference>
<dbReference type="NCBIfam" id="TIGR04183">
    <property type="entry name" value="Por_Secre_tail"/>
    <property type="match status" value="1"/>
</dbReference>
<sequence length="821" mass="86404">MLNKNLRKKLALSLISAFALSQFFNFSPFLNAHRIVTAKADTLTYSWNNTIPEKIPAAGSSNGKLVLFDNSHDETAGAADWVLDGGFSDFADALVSKGYTVREYRGVDKDGDGAIRYYDDRQSANVDKNEAIITYDAIKNADVFVMAEANRPLTQAEYSALKQFVDSGKGLFFIADHYNADRNTNTWDSTEVYNGYNRSTDTQYNLGGVYGDMRNPQSATSGWLAQNFGIRYRFNAIDCKSGVSGVKASSYSEGITTGVSPILMAAGSTLAITDPNKAKGIVYFSSSDTPVKWGSAADTGLYFGGENEGPYVAISKPSAGKAAFIGDSSPIEDATPKYLREDTGKAKSTYPGWTDTGNAATLCTNIINWLSNSESYMGFDGVNHAKGTATPTPMADIEKTQTQAEPWTTPSYNPWNTDNFANGSYGAPYSASGSSGGGTTTGLVKLSLYPSYVYVNEPFTIIDGGTASNPQIGAYNTSTGAQIGQLLVNGSWTSAGYNTISGTGPLAATIRVNTLASSTTLKLRTSDSSTSDKQAVTGLSSGYGYLQGTIPSSQPTDVVAAVQSGTILGTAQVDSNNQAKIAVKSGSGITLSLYSSTGAKKADLTGTYNVSNSQTTAIGTSTVVPVASVTLDKTTLSLTTGTSSTLTATVAPSNATNKNVSWTSSNSSVATVQNGTVTAVSSGTTTITVTTQDGSKTANCTVTVTTAASGDTYEPNNSTTSAYTITSGSTISSYIYSASDVDYYKLNVTTAKSFTISLTNLPKDYDLTLYDANGKYIDYSENSGTTSETLTNTLSAGTYYIQVVGYNGAYSTTTPYKLTVN</sequence>
<evidence type="ECO:0000313" key="4">
    <source>
        <dbReference type="Proteomes" id="UP000596739"/>
    </source>
</evidence>
<dbReference type="InterPro" id="IPR003343">
    <property type="entry name" value="Big_2"/>
</dbReference>
<dbReference type="PANTHER" id="PTHR12969">
    <property type="entry name" value="NGD5/OSM-6/IFT52"/>
    <property type="match status" value="1"/>
</dbReference>
<reference evidence="4" key="1">
    <citation type="submission" date="2021-01" db="EMBL/GenBank/DDBJ databases">
        <title>Genome public.</title>
        <authorList>
            <person name="Liu C."/>
            <person name="Sun Q."/>
        </authorList>
    </citation>
    <scope>NUCLEOTIDE SEQUENCE [LARGE SCALE GENOMIC DNA]</scope>
    <source>
        <strain evidence="4">YIM B02505</strain>
    </source>
</reference>
<evidence type="ECO:0000259" key="2">
    <source>
        <dbReference type="PROSITE" id="PS50835"/>
    </source>
</evidence>
<dbReference type="InterPro" id="IPR029062">
    <property type="entry name" value="Class_I_gatase-like"/>
</dbReference>
<evidence type="ECO:0000256" key="1">
    <source>
        <dbReference type="SAM" id="SignalP"/>
    </source>
</evidence>
<feature type="domain" description="Ig-like" evidence="2">
    <location>
        <begin position="625"/>
        <end position="726"/>
    </location>
</feature>
<dbReference type="InterPro" id="IPR007280">
    <property type="entry name" value="Peptidase_C_arc/bac"/>
</dbReference>
<dbReference type="Gene3D" id="2.60.120.380">
    <property type="match status" value="1"/>
</dbReference>
<dbReference type="InterPro" id="IPR039975">
    <property type="entry name" value="IFT52"/>
</dbReference>
<dbReference type="RefSeq" id="WP_200272061.1">
    <property type="nucleotide sequence ID" value="NZ_JAENHN010000050.1"/>
</dbReference>
<feature type="signal peptide" evidence="1">
    <location>
        <begin position="1"/>
        <end position="21"/>
    </location>
</feature>
<dbReference type="Gene3D" id="2.60.40.1080">
    <property type="match status" value="1"/>
</dbReference>
<protein>
    <submittedName>
        <fullName evidence="3">Ig-like domain-containing protein</fullName>
    </submittedName>
</protein>
<dbReference type="SUPFAM" id="SSF89260">
    <property type="entry name" value="Collagen-binding domain"/>
    <property type="match status" value="1"/>
</dbReference>
<dbReference type="EMBL" id="JAENHN010000050">
    <property type="protein sequence ID" value="MBK1812649.1"/>
    <property type="molecule type" value="Genomic_DNA"/>
</dbReference>
<dbReference type="PROSITE" id="PS50835">
    <property type="entry name" value="IG_LIKE"/>
    <property type="match status" value="1"/>
</dbReference>